<reference evidence="2" key="4">
    <citation type="submission" date="2019-03" db="UniProtKB">
        <authorList>
            <consortium name="EnsemblPlants"/>
        </authorList>
    </citation>
    <scope>IDENTIFICATION</scope>
</reference>
<dbReference type="Proteomes" id="UP000015105">
    <property type="component" value="Chromosome 7D"/>
</dbReference>
<feature type="region of interest" description="Disordered" evidence="1">
    <location>
        <begin position="205"/>
        <end position="233"/>
    </location>
</feature>
<keyword evidence="3" id="KW-1185">Reference proteome</keyword>
<evidence type="ECO:0000313" key="2">
    <source>
        <dbReference type="EnsemblPlants" id="AET7Gv20720200.1"/>
    </source>
</evidence>
<dbReference type="PANTHER" id="PTHR33075">
    <property type="entry name" value="OS02G0499800 PROTEIN"/>
    <property type="match status" value="1"/>
</dbReference>
<evidence type="ECO:0000256" key="1">
    <source>
        <dbReference type="SAM" id="MobiDB-lite"/>
    </source>
</evidence>
<accession>A0A453RVM9</accession>
<dbReference type="EnsemblPlants" id="AET7Gv20720200.1">
    <property type="protein sequence ID" value="AET7Gv20720200.1"/>
    <property type="gene ID" value="AET7Gv20720200"/>
</dbReference>
<protein>
    <submittedName>
        <fullName evidence="2">Uncharacterized protein</fullName>
    </submittedName>
</protein>
<name>A0A453RVM9_AEGTS</name>
<sequence>MLFRPRTKRFKLQTISSLLLSSLRKEELPGRNTFVLLYQTASLSVPVSWADFFIAKLLSSEDFVRVKNILQSKLWQLIQEGNSNGLSFQFFWSLKSAHQKPRQCALCFWLDRMLPRVIPPPQALRSSHVVQVEHFSTSVVHIRRRQQKTPLVVSEVSRSARLKQLAKGYKGKTCLDKDCLACAADTPPLNKKVVKSLYDKFGMVESKPPVQKKQKTSKKVPDDAKTKKNPKKK</sequence>
<proteinExistence type="predicted"/>
<organism evidence="2 3">
    <name type="scientific">Aegilops tauschii subsp. strangulata</name>
    <name type="common">Goatgrass</name>
    <dbReference type="NCBI Taxonomy" id="200361"/>
    <lineage>
        <taxon>Eukaryota</taxon>
        <taxon>Viridiplantae</taxon>
        <taxon>Streptophyta</taxon>
        <taxon>Embryophyta</taxon>
        <taxon>Tracheophyta</taxon>
        <taxon>Spermatophyta</taxon>
        <taxon>Magnoliopsida</taxon>
        <taxon>Liliopsida</taxon>
        <taxon>Poales</taxon>
        <taxon>Poaceae</taxon>
        <taxon>BOP clade</taxon>
        <taxon>Pooideae</taxon>
        <taxon>Triticodae</taxon>
        <taxon>Triticeae</taxon>
        <taxon>Triticinae</taxon>
        <taxon>Aegilops</taxon>
    </lineage>
</organism>
<dbReference type="AlphaFoldDB" id="A0A453RVM9"/>
<dbReference type="Gramene" id="AET7Gv20720200.1">
    <property type="protein sequence ID" value="AET7Gv20720200.1"/>
    <property type="gene ID" value="AET7Gv20720200"/>
</dbReference>
<reference evidence="2" key="3">
    <citation type="journal article" date="2017" name="Nature">
        <title>Genome sequence of the progenitor of the wheat D genome Aegilops tauschii.</title>
        <authorList>
            <person name="Luo M.C."/>
            <person name="Gu Y.Q."/>
            <person name="Puiu D."/>
            <person name="Wang H."/>
            <person name="Twardziok S.O."/>
            <person name="Deal K.R."/>
            <person name="Huo N."/>
            <person name="Zhu T."/>
            <person name="Wang L."/>
            <person name="Wang Y."/>
            <person name="McGuire P.E."/>
            <person name="Liu S."/>
            <person name="Long H."/>
            <person name="Ramasamy R.K."/>
            <person name="Rodriguez J.C."/>
            <person name="Van S.L."/>
            <person name="Yuan L."/>
            <person name="Wang Z."/>
            <person name="Xia Z."/>
            <person name="Xiao L."/>
            <person name="Anderson O.D."/>
            <person name="Ouyang S."/>
            <person name="Liang Y."/>
            <person name="Zimin A.V."/>
            <person name="Pertea G."/>
            <person name="Qi P."/>
            <person name="Bennetzen J.L."/>
            <person name="Dai X."/>
            <person name="Dawson M.W."/>
            <person name="Muller H.G."/>
            <person name="Kugler K."/>
            <person name="Rivarola-Duarte L."/>
            <person name="Spannagl M."/>
            <person name="Mayer K.F.X."/>
            <person name="Lu F.H."/>
            <person name="Bevan M.W."/>
            <person name="Leroy P."/>
            <person name="Li P."/>
            <person name="You F.M."/>
            <person name="Sun Q."/>
            <person name="Liu Z."/>
            <person name="Lyons E."/>
            <person name="Wicker T."/>
            <person name="Salzberg S.L."/>
            <person name="Devos K.M."/>
            <person name="Dvorak J."/>
        </authorList>
    </citation>
    <scope>NUCLEOTIDE SEQUENCE [LARGE SCALE GENOMIC DNA]</scope>
    <source>
        <strain evidence="2">cv. AL8/78</strain>
    </source>
</reference>
<reference evidence="2" key="5">
    <citation type="journal article" date="2021" name="G3 (Bethesda)">
        <title>Aegilops tauschii genome assembly Aet v5.0 features greater sequence contiguity and improved annotation.</title>
        <authorList>
            <person name="Wang L."/>
            <person name="Zhu T."/>
            <person name="Rodriguez J.C."/>
            <person name="Deal K.R."/>
            <person name="Dubcovsky J."/>
            <person name="McGuire P.E."/>
            <person name="Lux T."/>
            <person name="Spannagl M."/>
            <person name="Mayer K.F.X."/>
            <person name="Baldrich P."/>
            <person name="Meyers B.C."/>
            <person name="Huo N."/>
            <person name="Gu Y.Q."/>
            <person name="Zhou H."/>
            <person name="Devos K.M."/>
            <person name="Bennetzen J.L."/>
            <person name="Unver T."/>
            <person name="Budak H."/>
            <person name="Gulick P.J."/>
            <person name="Galiba G."/>
            <person name="Kalapos B."/>
            <person name="Nelson D.R."/>
            <person name="Li P."/>
            <person name="You F.M."/>
            <person name="Luo M.C."/>
            <person name="Dvorak J."/>
        </authorList>
    </citation>
    <scope>NUCLEOTIDE SEQUENCE [LARGE SCALE GENOMIC DNA]</scope>
    <source>
        <strain evidence="2">cv. AL8/78</strain>
    </source>
</reference>
<dbReference type="PANTHER" id="PTHR33075:SF7">
    <property type="entry name" value="OS02G0303350 PROTEIN"/>
    <property type="match status" value="1"/>
</dbReference>
<evidence type="ECO:0000313" key="3">
    <source>
        <dbReference type="Proteomes" id="UP000015105"/>
    </source>
</evidence>
<reference evidence="3" key="1">
    <citation type="journal article" date="2014" name="Science">
        <title>Ancient hybridizations among the ancestral genomes of bread wheat.</title>
        <authorList>
            <consortium name="International Wheat Genome Sequencing Consortium,"/>
            <person name="Marcussen T."/>
            <person name="Sandve S.R."/>
            <person name="Heier L."/>
            <person name="Spannagl M."/>
            <person name="Pfeifer M."/>
            <person name="Jakobsen K.S."/>
            <person name="Wulff B.B."/>
            <person name="Steuernagel B."/>
            <person name="Mayer K.F."/>
            <person name="Olsen O.A."/>
        </authorList>
    </citation>
    <scope>NUCLEOTIDE SEQUENCE [LARGE SCALE GENOMIC DNA]</scope>
    <source>
        <strain evidence="3">cv. AL8/78</strain>
    </source>
</reference>
<reference evidence="3" key="2">
    <citation type="journal article" date="2017" name="Nat. Plants">
        <title>The Aegilops tauschii genome reveals multiple impacts of transposons.</title>
        <authorList>
            <person name="Zhao G."/>
            <person name="Zou C."/>
            <person name="Li K."/>
            <person name="Wang K."/>
            <person name="Li T."/>
            <person name="Gao L."/>
            <person name="Zhang X."/>
            <person name="Wang H."/>
            <person name="Yang Z."/>
            <person name="Liu X."/>
            <person name="Jiang W."/>
            <person name="Mao L."/>
            <person name="Kong X."/>
            <person name="Jiao Y."/>
            <person name="Jia J."/>
        </authorList>
    </citation>
    <scope>NUCLEOTIDE SEQUENCE [LARGE SCALE GENOMIC DNA]</scope>
    <source>
        <strain evidence="3">cv. AL8/78</strain>
    </source>
</reference>